<dbReference type="Proteomes" id="UP000298488">
    <property type="component" value="Unassembled WGS sequence"/>
</dbReference>
<dbReference type="SUPFAM" id="SSF51735">
    <property type="entry name" value="NAD(P)-binding Rossmann-fold domains"/>
    <property type="match status" value="1"/>
</dbReference>
<name>A0A4V3I9Q7_9MICO</name>
<dbReference type="PANTHER" id="PTHR44013:SF1">
    <property type="entry name" value="ZINC-TYPE ALCOHOL DEHYDROGENASE-LIKE PROTEIN C16A3.02C"/>
    <property type="match status" value="1"/>
</dbReference>
<dbReference type="InterPro" id="IPR036291">
    <property type="entry name" value="NAD(P)-bd_dom_sf"/>
</dbReference>
<dbReference type="AlphaFoldDB" id="A0A4V3I9Q7"/>
<dbReference type="PANTHER" id="PTHR44013">
    <property type="entry name" value="ZINC-TYPE ALCOHOL DEHYDROGENASE-LIKE PROTEIN C16A3.02C"/>
    <property type="match status" value="1"/>
</dbReference>
<feature type="domain" description="Enoyl reductase (ER)" evidence="1">
    <location>
        <begin position="10"/>
        <end position="320"/>
    </location>
</feature>
<reference evidence="2 3" key="1">
    <citation type="submission" date="2019-03" db="EMBL/GenBank/DDBJ databases">
        <title>Genomics of glacier-inhabiting Cryobacterium strains.</title>
        <authorList>
            <person name="Liu Q."/>
            <person name="Xin Y.-H."/>
        </authorList>
    </citation>
    <scope>NUCLEOTIDE SEQUENCE [LARGE SCALE GENOMIC DNA]</scope>
    <source>
        <strain evidence="2 3">CGMCC 1.10440</strain>
    </source>
</reference>
<dbReference type="EMBL" id="SOFI01000003">
    <property type="protein sequence ID" value="TFB80418.1"/>
    <property type="molecule type" value="Genomic_DNA"/>
</dbReference>
<organism evidence="2 3">
    <name type="scientific">Terrimesophilobacter mesophilus</name>
    <dbReference type="NCBI Taxonomy" id="433647"/>
    <lineage>
        <taxon>Bacteria</taxon>
        <taxon>Bacillati</taxon>
        <taxon>Actinomycetota</taxon>
        <taxon>Actinomycetes</taxon>
        <taxon>Micrococcales</taxon>
        <taxon>Microbacteriaceae</taxon>
        <taxon>Terrimesophilobacter</taxon>
    </lineage>
</organism>
<dbReference type="InterPro" id="IPR052733">
    <property type="entry name" value="Chloroplast_QOR"/>
</dbReference>
<protein>
    <submittedName>
        <fullName evidence="2">NAD(P)-dependent alcohol dehydrogenase</fullName>
    </submittedName>
</protein>
<dbReference type="Gene3D" id="3.40.50.720">
    <property type="entry name" value="NAD(P)-binding Rossmann-like Domain"/>
    <property type="match status" value="1"/>
</dbReference>
<dbReference type="OrthoDB" id="9790818at2"/>
<dbReference type="RefSeq" id="WP_104096273.1">
    <property type="nucleotide sequence ID" value="NZ_JACHBP010000001.1"/>
</dbReference>
<dbReference type="SMART" id="SM00829">
    <property type="entry name" value="PKS_ER"/>
    <property type="match status" value="1"/>
</dbReference>
<keyword evidence="3" id="KW-1185">Reference proteome</keyword>
<dbReference type="InterPro" id="IPR013154">
    <property type="entry name" value="ADH-like_N"/>
</dbReference>
<dbReference type="CDD" id="cd08267">
    <property type="entry name" value="MDR1"/>
    <property type="match status" value="1"/>
</dbReference>
<evidence type="ECO:0000313" key="2">
    <source>
        <dbReference type="EMBL" id="TFB80418.1"/>
    </source>
</evidence>
<dbReference type="GO" id="GO:0016491">
    <property type="term" value="F:oxidoreductase activity"/>
    <property type="evidence" value="ECO:0007669"/>
    <property type="project" value="InterPro"/>
</dbReference>
<dbReference type="SUPFAM" id="SSF50129">
    <property type="entry name" value="GroES-like"/>
    <property type="match status" value="1"/>
</dbReference>
<evidence type="ECO:0000259" key="1">
    <source>
        <dbReference type="SMART" id="SM00829"/>
    </source>
</evidence>
<comment type="caution">
    <text evidence="2">The sequence shown here is derived from an EMBL/GenBank/DDBJ whole genome shotgun (WGS) entry which is preliminary data.</text>
</comment>
<sequence>MKAIMQDAYGSADVLELREVERPVPAADEVLIRVKAAGVNMADWHSMTGEPTFARLFLGVGGPKEKTRGSDVAGVVEEVGSAVTRFRVGDEVFGSARGSFAEFAVTRERRVVPKPESVPFVQAAAVSMTGYTALQALRAAGVVEGVEAGIRVLVVGAGGGVGSFAVQLAKHVGAHVTGVCSTGKVELVRSLGADAVIDYTAEPVTGEFDVVIDIAGGRSLRESRRLLTPKGTLVIVGGEGGGRVFGLAGRSFGAPFLSMFSSQKLVGLFATESADDLAALAELLASGAITPAIDRTFPLAEAPDAIRHLAAGRAAGKVVVAVSAP</sequence>
<evidence type="ECO:0000313" key="3">
    <source>
        <dbReference type="Proteomes" id="UP000298488"/>
    </source>
</evidence>
<dbReference type="InterPro" id="IPR011032">
    <property type="entry name" value="GroES-like_sf"/>
</dbReference>
<dbReference type="Pfam" id="PF08240">
    <property type="entry name" value="ADH_N"/>
    <property type="match status" value="1"/>
</dbReference>
<dbReference type="Pfam" id="PF13602">
    <property type="entry name" value="ADH_zinc_N_2"/>
    <property type="match status" value="1"/>
</dbReference>
<dbReference type="Gene3D" id="3.90.180.10">
    <property type="entry name" value="Medium-chain alcohol dehydrogenases, catalytic domain"/>
    <property type="match status" value="1"/>
</dbReference>
<gene>
    <name evidence="2" type="ORF">E3N84_10485</name>
</gene>
<dbReference type="InterPro" id="IPR020843">
    <property type="entry name" value="ER"/>
</dbReference>
<accession>A0A4V3I9Q7</accession>
<proteinExistence type="predicted"/>